<evidence type="ECO:0000313" key="1">
    <source>
        <dbReference type="EMBL" id="CAB4947793.1"/>
    </source>
</evidence>
<name>A0A6J7JXY2_9ZZZZ</name>
<sequence>MATLITFCPVNQKPAIVVAADGVHRPRFWSKAVAFENIPAKLVALATVQVPIGWLNGVCANMEAKDRTPPVDQYLIRSLPPLLKAVAPANMLSILVTWRVCHTPTFWLNEVAPAKVPDRSVTLLSLKLLISQLVTSGSLKEVAFSNA</sequence>
<dbReference type="AlphaFoldDB" id="A0A6J7JXY2"/>
<accession>A0A6J7JXY2</accession>
<dbReference type="EMBL" id="CAFBNF010000137">
    <property type="protein sequence ID" value="CAB4947793.1"/>
    <property type="molecule type" value="Genomic_DNA"/>
</dbReference>
<reference evidence="1" key="1">
    <citation type="submission" date="2020-05" db="EMBL/GenBank/DDBJ databases">
        <authorList>
            <person name="Chiriac C."/>
            <person name="Salcher M."/>
            <person name="Ghai R."/>
            <person name="Kavagutti S V."/>
        </authorList>
    </citation>
    <scope>NUCLEOTIDE SEQUENCE</scope>
</reference>
<organism evidence="1">
    <name type="scientific">freshwater metagenome</name>
    <dbReference type="NCBI Taxonomy" id="449393"/>
    <lineage>
        <taxon>unclassified sequences</taxon>
        <taxon>metagenomes</taxon>
        <taxon>ecological metagenomes</taxon>
    </lineage>
</organism>
<proteinExistence type="predicted"/>
<gene>
    <name evidence="1" type="ORF">UFOPK3773_01233</name>
</gene>
<protein>
    <submittedName>
        <fullName evidence="1">Unannotated protein</fullName>
    </submittedName>
</protein>